<dbReference type="AlphaFoldDB" id="T0HNB7"/>
<dbReference type="EMBL" id="ATHL01000050">
    <property type="protein sequence ID" value="EQB17831.1"/>
    <property type="molecule type" value="Genomic_DNA"/>
</dbReference>
<organism evidence="9 10">
    <name type="scientific">Novosphingobium lindaniclasticum LE124</name>
    <dbReference type="NCBI Taxonomy" id="1096930"/>
    <lineage>
        <taxon>Bacteria</taxon>
        <taxon>Pseudomonadati</taxon>
        <taxon>Pseudomonadota</taxon>
        <taxon>Alphaproteobacteria</taxon>
        <taxon>Sphingomonadales</taxon>
        <taxon>Sphingomonadaceae</taxon>
        <taxon>Novosphingobium</taxon>
    </lineage>
</organism>
<feature type="domain" description="Flagellar assembly protein FliH/Type III secretion system HrpE" evidence="8">
    <location>
        <begin position="30"/>
        <end position="125"/>
    </location>
</feature>
<dbReference type="Pfam" id="PF02108">
    <property type="entry name" value="FliH"/>
    <property type="match status" value="1"/>
</dbReference>
<evidence type="ECO:0000256" key="1">
    <source>
        <dbReference type="ARBA" id="ARBA00003041"/>
    </source>
</evidence>
<dbReference type="InterPro" id="IPR051472">
    <property type="entry name" value="T3SS_Stator/FliH"/>
</dbReference>
<evidence type="ECO:0000256" key="5">
    <source>
        <dbReference type="ARBA" id="ARBA00022795"/>
    </source>
</evidence>
<gene>
    <name evidence="9" type="ORF">L284_06535</name>
</gene>
<accession>T0HNB7</accession>
<name>T0HNB7_9SPHN</name>
<evidence type="ECO:0000313" key="10">
    <source>
        <dbReference type="Proteomes" id="UP000015527"/>
    </source>
</evidence>
<dbReference type="GO" id="GO:0044781">
    <property type="term" value="P:bacterial-type flagellum organization"/>
    <property type="evidence" value="ECO:0007669"/>
    <property type="project" value="UniProtKB-KW"/>
</dbReference>
<keyword evidence="5" id="KW-1005">Bacterial flagellum biogenesis</keyword>
<dbReference type="InterPro" id="IPR018035">
    <property type="entry name" value="Flagellar_FliH/T3SS_HrpE"/>
</dbReference>
<keyword evidence="6" id="KW-0653">Protein transport</keyword>
<evidence type="ECO:0000256" key="3">
    <source>
        <dbReference type="ARBA" id="ARBA00016507"/>
    </source>
</evidence>
<dbReference type="PANTHER" id="PTHR34982">
    <property type="entry name" value="YOP PROTEINS TRANSLOCATION PROTEIN L"/>
    <property type="match status" value="1"/>
</dbReference>
<reference evidence="9 10" key="1">
    <citation type="journal article" date="2013" name="Genome Announc.">
        <title>Genome Sequence of Novosphingobium lindaniclasticum LE124T, Isolated from a Hexachlorocyclohexane Dumpsite.</title>
        <authorList>
            <person name="Saxena A."/>
            <person name="Nayyar N."/>
            <person name="Sangwan N."/>
            <person name="Kumari R."/>
            <person name="Khurana J.P."/>
            <person name="Lal R."/>
        </authorList>
    </citation>
    <scope>NUCLEOTIDE SEQUENCE [LARGE SCALE GENOMIC DNA]</scope>
    <source>
        <strain evidence="9 10">LE124</strain>
    </source>
</reference>
<keyword evidence="4" id="KW-0813">Transport</keyword>
<comment type="function">
    <text evidence="1">Needed for flagellar regrowth and assembly.</text>
</comment>
<evidence type="ECO:0000259" key="8">
    <source>
        <dbReference type="Pfam" id="PF02108"/>
    </source>
</evidence>
<dbReference type="GO" id="GO:0015031">
    <property type="term" value="P:protein transport"/>
    <property type="evidence" value="ECO:0007669"/>
    <property type="project" value="UniProtKB-KW"/>
</dbReference>
<evidence type="ECO:0000313" key="9">
    <source>
        <dbReference type="EMBL" id="EQB17831.1"/>
    </source>
</evidence>
<dbReference type="PANTHER" id="PTHR34982:SF1">
    <property type="entry name" value="FLAGELLAR ASSEMBLY PROTEIN FLIH"/>
    <property type="match status" value="1"/>
</dbReference>
<evidence type="ECO:0000256" key="6">
    <source>
        <dbReference type="ARBA" id="ARBA00022927"/>
    </source>
</evidence>
<dbReference type="PATRIC" id="fig|1096930.3.peg.1287"/>
<evidence type="ECO:0000256" key="4">
    <source>
        <dbReference type="ARBA" id="ARBA00022448"/>
    </source>
</evidence>
<protein>
    <recommendedName>
        <fullName evidence="3">Flagellar assembly protein FliH</fullName>
    </recommendedName>
</protein>
<evidence type="ECO:0000256" key="7">
    <source>
        <dbReference type="ARBA" id="ARBA00023225"/>
    </source>
</evidence>
<keyword evidence="10" id="KW-1185">Reference proteome</keyword>
<keyword evidence="7" id="KW-1006">Bacterial flagellum protein export</keyword>
<comment type="caution">
    <text evidence="9">The sequence shown here is derived from an EMBL/GenBank/DDBJ whole genome shotgun (WGS) entry which is preliminary data.</text>
</comment>
<comment type="similarity">
    <text evidence="2">Belongs to the FliH family.</text>
</comment>
<sequence length="143" mass="16159">MGHEQAAHEARIHADTEAATYRKLTLAFSKLDEVREEELRLRLRDTVSALCESAIMPLAIEPDALLRRISVAVAMLRRAEDERLIRLHPEDLRLVSPRLSAEWQVQPDTTLERGTVRIETATGGVEDGPANWRRAIAEALQRC</sequence>
<dbReference type="Proteomes" id="UP000015527">
    <property type="component" value="Unassembled WGS sequence"/>
</dbReference>
<evidence type="ECO:0000256" key="2">
    <source>
        <dbReference type="ARBA" id="ARBA00006602"/>
    </source>
</evidence>
<proteinExistence type="inferred from homology"/>
<dbReference type="GO" id="GO:0005829">
    <property type="term" value="C:cytosol"/>
    <property type="evidence" value="ECO:0007669"/>
    <property type="project" value="TreeGrafter"/>
</dbReference>